<evidence type="ECO:0000313" key="1">
    <source>
        <dbReference type="EMBL" id="CAG8577814.1"/>
    </source>
</evidence>
<dbReference type="EMBL" id="CAJVPW010007162">
    <property type="protein sequence ID" value="CAG8577814.1"/>
    <property type="molecule type" value="Genomic_DNA"/>
</dbReference>
<accession>A0ACA9MAD6</accession>
<gene>
    <name evidence="1" type="ORF">SPELUC_LOCUS6245</name>
</gene>
<dbReference type="Proteomes" id="UP000789366">
    <property type="component" value="Unassembled WGS sequence"/>
</dbReference>
<comment type="caution">
    <text evidence="1">The sequence shown here is derived from an EMBL/GenBank/DDBJ whole genome shotgun (WGS) entry which is preliminary data.</text>
</comment>
<reference evidence="1" key="1">
    <citation type="submission" date="2021-06" db="EMBL/GenBank/DDBJ databases">
        <authorList>
            <person name="Kallberg Y."/>
            <person name="Tangrot J."/>
            <person name="Rosling A."/>
        </authorList>
    </citation>
    <scope>NUCLEOTIDE SEQUENCE</scope>
    <source>
        <strain evidence="1">28 12/20/2015</strain>
    </source>
</reference>
<sequence>MVADTHPGHPNPEKFVGYAHFASIEITHDGFHVIIGGYGGHMAYPDITGFDPLFYFHQLNVDRLFAYGRVYSWVPSNINVNVTYTELMYTTVDGNSDLTPFRKSDTAFWTSNDGKDPKELQSYLLELYKPDPHYGRRFFVKLTIESGKLIGPYSVRVFVDLVTNNNTYIVGSVDITAAVERLGIRMQKHDYVQDVNATTGLLKSTSIFNVETDINIVPVSLDGKSISVKDVGVNKVEVFSFQHDEVNANFLVESSGEVVGSKNFKFLY</sequence>
<protein>
    <submittedName>
        <fullName evidence="1">3930_t:CDS:1</fullName>
    </submittedName>
</protein>
<evidence type="ECO:0000313" key="2">
    <source>
        <dbReference type="Proteomes" id="UP000789366"/>
    </source>
</evidence>
<keyword evidence="2" id="KW-1185">Reference proteome</keyword>
<name>A0ACA9MAD6_9GLOM</name>
<organism evidence="1 2">
    <name type="scientific">Cetraspora pellucida</name>
    <dbReference type="NCBI Taxonomy" id="1433469"/>
    <lineage>
        <taxon>Eukaryota</taxon>
        <taxon>Fungi</taxon>
        <taxon>Fungi incertae sedis</taxon>
        <taxon>Mucoromycota</taxon>
        <taxon>Glomeromycotina</taxon>
        <taxon>Glomeromycetes</taxon>
        <taxon>Diversisporales</taxon>
        <taxon>Gigasporaceae</taxon>
        <taxon>Cetraspora</taxon>
    </lineage>
</organism>
<proteinExistence type="predicted"/>